<dbReference type="PROSITE" id="PS50817">
    <property type="entry name" value="INTEIN_N_TER"/>
    <property type="match status" value="1"/>
</dbReference>
<dbReference type="SMART" id="SM00181">
    <property type="entry name" value="EGF"/>
    <property type="match status" value="5"/>
</dbReference>
<dbReference type="OrthoDB" id="5212at2759"/>
<dbReference type="PANTHER" id="PTHR11889:SF31">
    <property type="entry name" value="PROTEIN HEDGEHOG"/>
    <property type="match status" value="1"/>
</dbReference>
<feature type="disulfide bond" evidence="3">
    <location>
        <begin position="101"/>
        <end position="118"/>
    </location>
</feature>
<evidence type="ECO:0000256" key="4">
    <source>
        <dbReference type="SAM" id="SignalP"/>
    </source>
</evidence>
<comment type="caution">
    <text evidence="6">The sequence shown here is derived from an EMBL/GenBank/DDBJ whole genome shotgun (WGS) entry which is preliminary data.</text>
</comment>
<dbReference type="CDD" id="cd00081">
    <property type="entry name" value="Hint"/>
    <property type="match status" value="1"/>
</dbReference>
<comment type="caution">
    <text evidence="3">Lacks conserved residue(s) required for the propagation of feature annotation.</text>
</comment>
<dbReference type="GO" id="GO:0016539">
    <property type="term" value="P:intein-mediated protein splicing"/>
    <property type="evidence" value="ECO:0007669"/>
    <property type="project" value="InterPro"/>
</dbReference>
<keyword evidence="7" id="KW-1185">Reference proteome</keyword>
<dbReference type="SMART" id="SM00305">
    <property type="entry name" value="HintC"/>
    <property type="match status" value="1"/>
</dbReference>
<evidence type="ECO:0000313" key="6">
    <source>
        <dbReference type="EMBL" id="RNA09760.1"/>
    </source>
</evidence>
<feature type="disulfide bond" evidence="3">
    <location>
        <begin position="292"/>
        <end position="301"/>
    </location>
</feature>
<keyword evidence="1" id="KW-0217">Developmental protein</keyword>
<name>A0A3M7QEE8_BRAPC</name>
<accession>A0A3M7QEE8</accession>
<dbReference type="GO" id="GO:0048731">
    <property type="term" value="P:system development"/>
    <property type="evidence" value="ECO:0007669"/>
    <property type="project" value="UniProtKB-ARBA"/>
</dbReference>
<dbReference type="PRINTS" id="PR00632">
    <property type="entry name" value="SONICHHOG"/>
</dbReference>
<dbReference type="Proteomes" id="UP000276133">
    <property type="component" value="Unassembled WGS sequence"/>
</dbReference>
<reference evidence="6 7" key="1">
    <citation type="journal article" date="2018" name="Sci. Rep.">
        <title>Genomic signatures of local adaptation to the degree of environmental predictability in rotifers.</title>
        <authorList>
            <person name="Franch-Gras L."/>
            <person name="Hahn C."/>
            <person name="Garcia-Roger E.M."/>
            <person name="Carmona M.J."/>
            <person name="Serra M."/>
            <person name="Gomez A."/>
        </authorList>
    </citation>
    <scope>NUCLEOTIDE SEQUENCE [LARGE SCALE GENOMIC DNA]</scope>
    <source>
        <strain evidence="6">HYR1</strain>
    </source>
</reference>
<feature type="signal peptide" evidence="4">
    <location>
        <begin position="1"/>
        <end position="23"/>
    </location>
</feature>
<dbReference type="SMART" id="SM00306">
    <property type="entry name" value="HintN"/>
    <property type="match status" value="1"/>
</dbReference>
<feature type="disulfide bond" evidence="3">
    <location>
        <begin position="274"/>
        <end position="284"/>
    </location>
</feature>
<dbReference type="InterPro" id="IPR003586">
    <property type="entry name" value="Hint_dom_C"/>
</dbReference>
<dbReference type="Gene3D" id="2.10.25.10">
    <property type="entry name" value="Laminin"/>
    <property type="match status" value="2"/>
</dbReference>
<feature type="chain" id="PRO_5018007907" evidence="4">
    <location>
        <begin position="24"/>
        <end position="676"/>
    </location>
</feature>
<feature type="disulfide bond" evidence="3">
    <location>
        <begin position="120"/>
        <end position="129"/>
    </location>
</feature>
<dbReference type="GO" id="GO:0007267">
    <property type="term" value="P:cell-cell signaling"/>
    <property type="evidence" value="ECO:0007669"/>
    <property type="project" value="InterPro"/>
</dbReference>
<keyword evidence="3" id="KW-0245">EGF-like domain</keyword>
<dbReference type="InterPro" id="IPR001657">
    <property type="entry name" value="Hedgehog"/>
</dbReference>
<gene>
    <name evidence="6" type="ORF">BpHYR1_011440</name>
</gene>
<dbReference type="InterPro" id="IPR001767">
    <property type="entry name" value="Hedgehog_Hint"/>
</dbReference>
<feature type="domain" description="EGF-like" evidence="5">
    <location>
        <begin position="92"/>
        <end position="130"/>
    </location>
</feature>
<evidence type="ECO:0000256" key="1">
    <source>
        <dbReference type="ARBA" id="ARBA00022473"/>
    </source>
</evidence>
<dbReference type="EMBL" id="REGN01006372">
    <property type="protein sequence ID" value="RNA09760.1"/>
    <property type="molecule type" value="Genomic_DNA"/>
</dbReference>
<feature type="domain" description="EGF-like" evidence="5">
    <location>
        <begin position="270"/>
        <end position="302"/>
    </location>
</feature>
<evidence type="ECO:0000259" key="5">
    <source>
        <dbReference type="PROSITE" id="PS50026"/>
    </source>
</evidence>
<dbReference type="STRING" id="10195.A0A3M7QEE8"/>
<organism evidence="6 7">
    <name type="scientific">Brachionus plicatilis</name>
    <name type="common">Marine rotifer</name>
    <name type="synonym">Brachionus muelleri</name>
    <dbReference type="NCBI Taxonomy" id="10195"/>
    <lineage>
        <taxon>Eukaryota</taxon>
        <taxon>Metazoa</taxon>
        <taxon>Spiralia</taxon>
        <taxon>Gnathifera</taxon>
        <taxon>Rotifera</taxon>
        <taxon>Eurotatoria</taxon>
        <taxon>Monogononta</taxon>
        <taxon>Pseudotrocha</taxon>
        <taxon>Ploima</taxon>
        <taxon>Brachionidae</taxon>
        <taxon>Brachionus</taxon>
    </lineage>
</organism>
<evidence type="ECO:0000256" key="2">
    <source>
        <dbReference type="ARBA" id="ARBA00022729"/>
    </source>
</evidence>
<dbReference type="InterPro" id="IPR006141">
    <property type="entry name" value="Intein_N"/>
</dbReference>
<dbReference type="InterPro" id="IPR000742">
    <property type="entry name" value="EGF"/>
</dbReference>
<evidence type="ECO:0000313" key="7">
    <source>
        <dbReference type="Proteomes" id="UP000276133"/>
    </source>
</evidence>
<dbReference type="SUPFAM" id="SSF51294">
    <property type="entry name" value="Hedgehog/intein (Hint) domain"/>
    <property type="match status" value="1"/>
</dbReference>
<evidence type="ECO:0000256" key="3">
    <source>
        <dbReference type="PROSITE-ProRule" id="PRU00076"/>
    </source>
</evidence>
<dbReference type="AlphaFoldDB" id="A0A3M7QEE8"/>
<dbReference type="PANTHER" id="PTHR11889">
    <property type="entry name" value="HEDGEHOG"/>
    <property type="match status" value="1"/>
</dbReference>
<dbReference type="InterPro" id="IPR036844">
    <property type="entry name" value="Hint_dom_sf"/>
</dbReference>
<dbReference type="SUPFAM" id="SSF57196">
    <property type="entry name" value="EGF/Laminin"/>
    <property type="match status" value="1"/>
</dbReference>
<dbReference type="InterPro" id="IPR003587">
    <property type="entry name" value="Hint_dom_N"/>
</dbReference>
<dbReference type="Pfam" id="PF01079">
    <property type="entry name" value="Hint"/>
    <property type="match status" value="1"/>
</dbReference>
<dbReference type="InterPro" id="IPR050387">
    <property type="entry name" value="Hedgehog_Signaling"/>
</dbReference>
<keyword evidence="2 4" id="KW-0732">Signal</keyword>
<dbReference type="PROSITE" id="PS00022">
    <property type="entry name" value="EGF_1"/>
    <property type="match status" value="3"/>
</dbReference>
<sequence>MINTNFFKFLFANLLILFGKSLTETVLISDENPSFLIEGETTGSCARQLNSSPQERNCRYGRCEQIQNGSDFVCHCDNFITGKKCDRLVVDTKDGCASNPCWGESLCITIEDTKAYKCLCPESRTGIFCHLRKNVNHESQAEIEKINESAKDFKLDKSNIFDTSSIYFFNFNSTTKPNNLLTTEFKNELSEDLFKNSKLNETDDGKFLQNENLSLNQTPMLSNLVPISSFLPHFFKSNNTCNSENCQFGKCLSNGTCDCSRPAFGEYCDQIDECLVLICKNGKCEKNKGCVCDQHFQGVLCDIPILTTHLPEKNPQTVMDKKNDTKHLSMLLRKHNFSTLAISLRKNSTLSPKTTSYISRCENGGLLIDNMCLCLNQFTGLRCENPPTFSDSVLNTKAPELESIEPIISKAFSKKLTPNPDKIEPKDQFMPIITLSRFNAKTKNLTSQRTIYWPWFECFPGESKVYARNRTNDKAEEKLVSELEVGDEILVVNDYDEANFRPIQFKFSRVVSFLHQIKDIDAKFIRLHYKDSFNITRHVTLTPRHLIYVKRMDKQQFEFMAALQVRVGDSLKKYDFGKKLHQIVNVTKVERVKLEKSGVFAPLTESGTLIVDNILTSCYSMAKYHGVAQFFFNLFSHLNYFVELTGDAYVYYSKFLYQIVKFLHLSNIFMNENLSI</sequence>
<protein>
    <submittedName>
        <fullName evidence="6">Desert hedgehog</fullName>
    </submittedName>
</protein>
<keyword evidence="3" id="KW-1015">Disulfide bond</keyword>
<proteinExistence type="predicted"/>
<dbReference type="Gene3D" id="2.170.16.10">
    <property type="entry name" value="Hedgehog/Intein (Hint) domain"/>
    <property type="match status" value="1"/>
</dbReference>
<dbReference type="GO" id="GO:0016540">
    <property type="term" value="P:protein autoprocessing"/>
    <property type="evidence" value="ECO:0007669"/>
    <property type="project" value="InterPro"/>
</dbReference>
<dbReference type="PROSITE" id="PS50026">
    <property type="entry name" value="EGF_3"/>
    <property type="match status" value="2"/>
</dbReference>